<keyword evidence="4 5" id="KW-0413">Isomerase</keyword>
<feature type="domain" description="tRNA pseudouridylate synthase B C-terminal" evidence="7">
    <location>
        <begin position="185"/>
        <end position="225"/>
    </location>
</feature>
<dbReference type="InterPro" id="IPR014780">
    <property type="entry name" value="tRNA_psdUridine_synth_TruB"/>
</dbReference>
<comment type="caution">
    <text evidence="8">The sequence shown here is derived from an EMBL/GenBank/DDBJ whole genome shotgun (WGS) entry which is preliminary data.</text>
</comment>
<dbReference type="PANTHER" id="PTHR13767:SF2">
    <property type="entry name" value="PSEUDOURIDYLATE SYNTHASE TRUB1"/>
    <property type="match status" value="1"/>
</dbReference>
<dbReference type="GO" id="GO:0031119">
    <property type="term" value="P:tRNA pseudouridine synthesis"/>
    <property type="evidence" value="ECO:0007669"/>
    <property type="project" value="UniProtKB-UniRule"/>
</dbReference>
<evidence type="ECO:0000313" key="8">
    <source>
        <dbReference type="EMBL" id="TGY61697.1"/>
    </source>
</evidence>
<dbReference type="OrthoDB" id="9802309at2"/>
<comment type="catalytic activity">
    <reaction evidence="1 5">
        <text>uridine(55) in tRNA = pseudouridine(55) in tRNA</text>
        <dbReference type="Rhea" id="RHEA:42532"/>
        <dbReference type="Rhea" id="RHEA-COMP:10101"/>
        <dbReference type="Rhea" id="RHEA-COMP:10102"/>
        <dbReference type="ChEBI" id="CHEBI:65314"/>
        <dbReference type="ChEBI" id="CHEBI:65315"/>
        <dbReference type="EC" id="5.4.99.25"/>
    </reaction>
</comment>
<keyword evidence="9" id="KW-1185">Reference proteome</keyword>
<evidence type="ECO:0000313" key="9">
    <source>
        <dbReference type="Proteomes" id="UP000310263"/>
    </source>
</evidence>
<sequence length="316" mass="33083">MKRRPSAVNALFAVDKPCGMTSHDVVGVARRALSERAVGHAGTLDPDASGVLVLGVGQATKLLGLLTLETKAYEASIRFGCRTTTDDAEGAPVAIAPVPSALADHEAASTLVGSLPGDVDQVPPAYSAISVAGKRAYDLARQGEEVMLAPRKVSILRAGLLSVASYDAIVTWRVFLEVSKGCYIRSIARDLGEDIGCHAHICGLRRVASGSINQDLCLSLEELQAGGVQAVRDAMIDPVAALGFPVRELSAQEQVAAAQGKHLARGPEPLGQGDHVCLVRQGQLYGVWEARGRHLVCATNLVRGVEGVRSGGARKS</sequence>
<dbReference type="SUPFAM" id="SSF55120">
    <property type="entry name" value="Pseudouridine synthase"/>
    <property type="match status" value="1"/>
</dbReference>
<feature type="domain" description="Pseudouridine synthase II N-terminal" evidence="6">
    <location>
        <begin position="30"/>
        <end position="184"/>
    </location>
</feature>
<evidence type="ECO:0000256" key="3">
    <source>
        <dbReference type="ARBA" id="ARBA00022694"/>
    </source>
</evidence>
<dbReference type="NCBIfam" id="TIGR00431">
    <property type="entry name" value="TruB"/>
    <property type="match status" value="1"/>
</dbReference>
<organism evidence="8 9">
    <name type="scientific">Muricaecibacterium torontonense</name>
    <dbReference type="NCBI Taxonomy" id="3032871"/>
    <lineage>
        <taxon>Bacteria</taxon>
        <taxon>Bacillati</taxon>
        <taxon>Actinomycetota</taxon>
        <taxon>Coriobacteriia</taxon>
        <taxon>Coriobacteriales</taxon>
        <taxon>Atopobiaceae</taxon>
        <taxon>Muricaecibacterium</taxon>
    </lineage>
</organism>
<dbReference type="Proteomes" id="UP000310263">
    <property type="component" value="Unassembled WGS sequence"/>
</dbReference>
<dbReference type="GO" id="GO:0003723">
    <property type="term" value="F:RNA binding"/>
    <property type="evidence" value="ECO:0007669"/>
    <property type="project" value="InterPro"/>
</dbReference>
<evidence type="ECO:0000259" key="6">
    <source>
        <dbReference type="Pfam" id="PF01509"/>
    </source>
</evidence>
<reference evidence="8 9" key="1">
    <citation type="submission" date="2019-04" db="EMBL/GenBank/DDBJ databases">
        <title>Microbes associate with the intestines of laboratory mice.</title>
        <authorList>
            <person name="Navarre W."/>
            <person name="Wong E."/>
            <person name="Huang K."/>
            <person name="Tropini C."/>
            <person name="Ng K."/>
            <person name="Yu B."/>
        </authorList>
    </citation>
    <scope>NUCLEOTIDE SEQUENCE [LARGE SCALE GENOMIC DNA]</scope>
    <source>
        <strain evidence="8 9">NM07_P-09</strain>
    </source>
</reference>
<dbReference type="EMBL" id="SRYE01000004">
    <property type="protein sequence ID" value="TGY61697.1"/>
    <property type="molecule type" value="Genomic_DNA"/>
</dbReference>
<dbReference type="RefSeq" id="WP_136012830.1">
    <property type="nucleotide sequence ID" value="NZ_SRYE01000004.1"/>
</dbReference>
<gene>
    <name evidence="5 8" type="primary">truB</name>
    <name evidence="8" type="ORF">E5334_06735</name>
</gene>
<comment type="similarity">
    <text evidence="2 5">Belongs to the pseudouridine synthase TruB family. Type 1 subfamily.</text>
</comment>
<protein>
    <recommendedName>
        <fullName evidence="5">tRNA pseudouridine synthase B</fullName>
        <ecNumber evidence="5">5.4.99.25</ecNumber>
    </recommendedName>
    <alternativeName>
        <fullName evidence="5">tRNA pseudouridine(55) synthase</fullName>
        <shortName evidence="5">Psi55 synthase</shortName>
    </alternativeName>
    <alternativeName>
        <fullName evidence="5">tRNA pseudouridylate synthase</fullName>
    </alternativeName>
    <alternativeName>
        <fullName evidence="5">tRNA-uridine isomerase</fullName>
    </alternativeName>
</protein>
<dbReference type="InterPro" id="IPR002501">
    <property type="entry name" value="PsdUridine_synth_N"/>
</dbReference>
<name>A0A4S2F042_9ACTN</name>
<evidence type="ECO:0000259" key="7">
    <source>
        <dbReference type="Pfam" id="PF16198"/>
    </source>
</evidence>
<evidence type="ECO:0000256" key="4">
    <source>
        <dbReference type="ARBA" id="ARBA00023235"/>
    </source>
</evidence>
<proteinExistence type="inferred from homology"/>
<keyword evidence="3 5" id="KW-0819">tRNA processing</keyword>
<accession>A0A4S2F042</accession>
<comment type="function">
    <text evidence="5">Responsible for synthesis of pseudouridine from uracil-55 in the psi GC loop of transfer RNAs.</text>
</comment>
<dbReference type="EC" id="5.4.99.25" evidence="5"/>
<dbReference type="HAMAP" id="MF_01080">
    <property type="entry name" value="TruB_bact"/>
    <property type="match status" value="1"/>
</dbReference>
<dbReference type="InterPro" id="IPR032819">
    <property type="entry name" value="TruB_C"/>
</dbReference>
<dbReference type="Gene3D" id="3.30.2350.10">
    <property type="entry name" value="Pseudouridine synthase"/>
    <property type="match status" value="1"/>
</dbReference>
<dbReference type="GO" id="GO:1990481">
    <property type="term" value="P:mRNA pseudouridine synthesis"/>
    <property type="evidence" value="ECO:0007669"/>
    <property type="project" value="TreeGrafter"/>
</dbReference>
<dbReference type="InterPro" id="IPR020103">
    <property type="entry name" value="PsdUridine_synth_cat_dom_sf"/>
</dbReference>
<evidence type="ECO:0000256" key="5">
    <source>
        <dbReference type="HAMAP-Rule" id="MF_01080"/>
    </source>
</evidence>
<dbReference type="AlphaFoldDB" id="A0A4S2F042"/>
<dbReference type="PANTHER" id="PTHR13767">
    <property type="entry name" value="TRNA-PSEUDOURIDINE SYNTHASE"/>
    <property type="match status" value="1"/>
</dbReference>
<dbReference type="Pfam" id="PF16198">
    <property type="entry name" value="TruB_C_2"/>
    <property type="match status" value="1"/>
</dbReference>
<dbReference type="Pfam" id="PF01509">
    <property type="entry name" value="TruB_N"/>
    <property type="match status" value="1"/>
</dbReference>
<feature type="active site" description="Nucleophile" evidence="5">
    <location>
        <position position="45"/>
    </location>
</feature>
<evidence type="ECO:0000256" key="1">
    <source>
        <dbReference type="ARBA" id="ARBA00000385"/>
    </source>
</evidence>
<dbReference type="GO" id="GO:0160148">
    <property type="term" value="F:tRNA pseudouridine(55) synthase activity"/>
    <property type="evidence" value="ECO:0007669"/>
    <property type="project" value="UniProtKB-EC"/>
</dbReference>
<evidence type="ECO:0000256" key="2">
    <source>
        <dbReference type="ARBA" id="ARBA00005642"/>
    </source>
</evidence>
<dbReference type="CDD" id="cd02573">
    <property type="entry name" value="PseudoU_synth_EcTruB"/>
    <property type="match status" value="1"/>
</dbReference>